<name>A0A1M5JM36_9FIRM</name>
<evidence type="ECO:0000256" key="1">
    <source>
        <dbReference type="ARBA" id="ARBA00001933"/>
    </source>
</evidence>
<dbReference type="Gene3D" id="3.90.100.10">
    <property type="entry name" value="Orn/Lys/Arg decarboxylase, C-terminal domain"/>
    <property type="match status" value="1"/>
</dbReference>
<sequence length="480" mass="53385">MSFLAGKTPIYSALLKYMEENCVRLHMPGHAGGKGLAPPVFKQMGFFDVTEIPPFDNLHLPTGIIEESRQLLAKVYGAYQSFFLVNGATSGIQALFLGLAGEGEKVLVNRHMHTSFFGGMVLAGCKPVYIPYKVDGEWGLPLAVAAADVDKALMDNPGARFIFITSPTYYGTASDIKGIAELAGRYNIPLAVDEAHGGHFAFHPSYPPSSLASGADAVVNGLHKTLPVFNQGACLHISSSLKDKERIFRSYTLLTTTSPSYPILASIEMARAVMEEKGYELLDRALRWAEEYKKKINQIKGLRCGDEFLEAEGVTGHDPLKLVIFCDGLTIDGYKLDYLLRRDYRIQVEMSQPHLILAMMSIFHEREDWEKLYKSLAFIAEKYYNGKRKDKPRAINLIPQVALTPRQAFLAPKKQVKFKESKGFIAGEMVAAYPPGIPCLLPGEVISEEVYDYIMYLKTRGAYLVGIKDKDLNFIDIIET</sequence>
<dbReference type="PANTHER" id="PTHR43277">
    <property type="entry name" value="ARGININE DECARBOXYLASE"/>
    <property type="match status" value="1"/>
</dbReference>
<dbReference type="InterPro" id="IPR015424">
    <property type="entry name" value="PyrdxlP-dep_Trfase"/>
</dbReference>
<dbReference type="Pfam" id="PF01276">
    <property type="entry name" value="OKR_DC_1"/>
    <property type="match status" value="1"/>
</dbReference>
<keyword evidence="5" id="KW-0456">Lyase</keyword>
<dbReference type="GO" id="GO:0016831">
    <property type="term" value="F:carboxy-lyase activity"/>
    <property type="evidence" value="ECO:0007669"/>
    <property type="project" value="UniProtKB-KW"/>
</dbReference>
<dbReference type="InterPro" id="IPR052357">
    <property type="entry name" value="Orn_Lys_Arg_decarboxylase-I"/>
</dbReference>
<evidence type="ECO:0000313" key="8">
    <source>
        <dbReference type="EMBL" id="SHG41636.1"/>
    </source>
</evidence>
<dbReference type="PANTHER" id="PTHR43277:SF4">
    <property type="entry name" value="ARGININE DECARBOXYLASE"/>
    <property type="match status" value="1"/>
</dbReference>
<gene>
    <name evidence="8" type="ORF">SAMN02745221_00140</name>
</gene>
<evidence type="ECO:0000256" key="3">
    <source>
        <dbReference type="ARBA" id="ARBA00022793"/>
    </source>
</evidence>
<protein>
    <submittedName>
        <fullName evidence="8">Arginine/lysine/ornithine decarboxylase</fullName>
    </submittedName>
</protein>
<organism evidence="8 9">
    <name type="scientific">Thermosyntropha lipolytica DSM 11003</name>
    <dbReference type="NCBI Taxonomy" id="1123382"/>
    <lineage>
        <taxon>Bacteria</taxon>
        <taxon>Bacillati</taxon>
        <taxon>Bacillota</taxon>
        <taxon>Clostridia</taxon>
        <taxon>Eubacteriales</taxon>
        <taxon>Syntrophomonadaceae</taxon>
        <taxon>Thermosyntropha</taxon>
    </lineage>
</organism>
<evidence type="ECO:0000256" key="2">
    <source>
        <dbReference type="ARBA" id="ARBA00010671"/>
    </source>
</evidence>
<dbReference type="AlphaFoldDB" id="A0A1M5JM36"/>
<dbReference type="InterPro" id="IPR000310">
    <property type="entry name" value="Orn/Lys/Arg_deCO2ase_major_dom"/>
</dbReference>
<keyword evidence="9" id="KW-1185">Reference proteome</keyword>
<evidence type="ECO:0000259" key="6">
    <source>
        <dbReference type="Pfam" id="PF01276"/>
    </source>
</evidence>
<evidence type="ECO:0000259" key="7">
    <source>
        <dbReference type="Pfam" id="PF03711"/>
    </source>
</evidence>
<dbReference type="Gene3D" id="3.40.640.10">
    <property type="entry name" value="Type I PLP-dependent aspartate aminotransferase-like (Major domain)"/>
    <property type="match status" value="1"/>
</dbReference>
<dbReference type="Proteomes" id="UP000242329">
    <property type="component" value="Unassembled WGS sequence"/>
</dbReference>
<dbReference type="InterPro" id="IPR036633">
    <property type="entry name" value="Prn/Lys/Arg_de-COase_C_sf"/>
</dbReference>
<feature type="domain" description="Orn/Lys/Arg decarboxylase C-terminal" evidence="7">
    <location>
        <begin position="394"/>
        <end position="458"/>
    </location>
</feature>
<feature type="domain" description="Orn/Lys/Arg decarboxylases family 1 pyridoxal-P attachment site" evidence="6">
    <location>
        <begin position="8"/>
        <end position="301"/>
    </location>
</feature>
<dbReference type="STRING" id="1123382.SAMN02745221_00140"/>
<evidence type="ECO:0000256" key="5">
    <source>
        <dbReference type="ARBA" id="ARBA00023239"/>
    </source>
</evidence>
<evidence type="ECO:0000313" key="9">
    <source>
        <dbReference type="Proteomes" id="UP000242329"/>
    </source>
</evidence>
<comment type="cofactor">
    <cofactor evidence="1">
        <name>pyridoxal 5'-phosphate</name>
        <dbReference type="ChEBI" id="CHEBI:597326"/>
    </cofactor>
</comment>
<comment type="similarity">
    <text evidence="2">Belongs to the Orn/Lys/Arg decarboxylase class-I family.</text>
</comment>
<dbReference type="SUPFAM" id="SSF55904">
    <property type="entry name" value="Ornithine decarboxylase C-terminal domain"/>
    <property type="match status" value="1"/>
</dbReference>
<accession>A0A1M5JM36</accession>
<keyword evidence="3" id="KW-0210">Decarboxylase</keyword>
<dbReference type="InterPro" id="IPR008286">
    <property type="entry name" value="Prn/Lys/Arg_de-COase_C"/>
</dbReference>
<dbReference type="Pfam" id="PF03711">
    <property type="entry name" value="OKR_DC_1_C"/>
    <property type="match status" value="1"/>
</dbReference>
<evidence type="ECO:0000256" key="4">
    <source>
        <dbReference type="ARBA" id="ARBA00022898"/>
    </source>
</evidence>
<proteinExistence type="inferred from homology"/>
<keyword evidence="4" id="KW-0663">Pyridoxal phosphate</keyword>
<dbReference type="InterPro" id="IPR015421">
    <property type="entry name" value="PyrdxlP-dep_Trfase_major"/>
</dbReference>
<dbReference type="EMBL" id="FQWY01000003">
    <property type="protein sequence ID" value="SHG41636.1"/>
    <property type="molecule type" value="Genomic_DNA"/>
</dbReference>
<reference evidence="9" key="1">
    <citation type="submission" date="2016-11" db="EMBL/GenBank/DDBJ databases">
        <authorList>
            <person name="Varghese N."/>
            <person name="Submissions S."/>
        </authorList>
    </citation>
    <scope>NUCLEOTIDE SEQUENCE [LARGE SCALE GENOMIC DNA]</scope>
    <source>
        <strain evidence="9">DSM 11003</strain>
    </source>
</reference>
<dbReference type="SUPFAM" id="SSF53383">
    <property type="entry name" value="PLP-dependent transferases"/>
    <property type="match status" value="1"/>
</dbReference>